<keyword evidence="3" id="KW-1185">Reference proteome</keyword>
<organism evidence="2 3">
    <name type="scientific">Halobiforma nitratireducens JCM 10879</name>
    <dbReference type="NCBI Taxonomy" id="1227454"/>
    <lineage>
        <taxon>Archaea</taxon>
        <taxon>Methanobacteriati</taxon>
        <taxon>Methanobacteriota</taxon>
        <taxon>Stenosarchaea group</taxon>
        <taxon>Halobacteria</taxon>
        <taxon>Halobacteriales</taxon>
        <taxon>Natrialbaceae</taxon>
        <taxon>Halobiforma</taxon>
    </lineage>
</organism>
<keyword evidence="1" id="KW-1133">Transmembrane helix</keyword>
<dbReference type="Proteomes" id="UP000011607">
    <property type="component" value="Unassembled WGS sequence"/>
</dbReference>
<keyword evidence="1" id="KW-0812">Transmembrane</keyword>
<feature type="transmembrane region" description="Helical" evidence="1">
    <location>
        <begin position="30"/>
        <end position="48"/>
    </location>
</feature>
<proteinExistence type="predicted"/>
<dbReference type="RefSeq" id="WP_006672729.1">
    <property type="nucleotide sequence ID" value="NZ_AOMA01000088.1"/>
</dbReference>
<reference evidence="2 3" key="1">
    <citation type="journal article" date="2014" name="PLoS Genet.">
        <title>Phylogenetically driven sequencing of extremely halophilic archaea reveals strategies for static and dynamic osmo-response.</title>
        <authorList>
            <person name="Becker E.A."/>
            <person name="Seitzer P.M."/>
            <person name="Tritt A."/>
            <person name="Larsen D."/>
            <person name="Krusor M."/>
            <person name="Yao A.I."/>
            <person name="Wu D."/>
            <person name="Madern D."/>
            <person name="Eisen J.A."/>
            <person name="Darling A.E."/>
            <person name="Facciotti M.T."/>
        </authorList>
    </citation>
    <scope>NUCLEOTIDE SEQUENCE [LARGE SCALE GENOMIC DNA]</scope>
    <source>
        <strain evidence="2 3">JCM 10879</strain>
    </source>
</reference>
<dbReference type="AlphaFoldDB" id="M0M3E8"/>
<evidence type="ECO:0000313" key="3">
    <source>
        <dbReference type="Proteomes" id="UP000011607"/>
    </source>
</evidence>
<comment type="caution">
    <text evidence="2">The sequence shown here is derived from an EMBL/GenBank/DDBJ whole genome shotgun (WGS) entry which is preliminary data.</text>
</comment>
<feature type="transmembrane region" description="Helical" evidence="1">
    <location>
        <begin position="139"/>
        <end position="155"/>
    </location>
</feature>
<feature type="transmembrane region" description="Helical" evidence="1">
    <location>
        <begin position="60"/>
        <end position="80"/>
    </location>
</feature>
<protein>
    <submittedName>
        <fullName evidence="2">Uncharacterized protein</fullName>
    </submittedName>
</protein>
<dbReference type="EMBL" id="AOMA01000088">
    <property type="protein sequence ID" value="EMA39124.1"/>
    <property type="molecule type" value="Genomic_DNA"/>
</dbReference>
<evidence type="ECO:0000313" key="2">
    <source>
        <dbReference type="EMBL" id="EMA39124.1"/>
    </source>
</evidence>
<name>M0M3E8_9EURY</name>
<keyword evidence="1" id="KW-0472">Membrane</keyword>
<accession>M0M3E8</accession>
<evidence type="ECO:0000256" key="1">
    <source>
        <dbReference type="SAM" id="Phobius"/>
    </source>
</evidence>
<gene>
    <name evidence="2" type="ORF">C446_09038</name>
</gene>
<sequence length="156" mass="17695">MCDSDDEEIRLRLNELNFVQDRWRRYNRSIYQSFYLSIIFAGVALTLFTETGEATTVDSVPVLIATATVFTGLGIAIFIFTARRDKLTIKIGEIQREVCDEYEAVSIETDGTEETDDGDSLIAVDEDGKIPGGSRLWKFYLSVGLSMYILTVCFWF</sequence>